<feature type="coiled-coil region" evidence="8">
    <location>
        <begin position="142"/>
        <end position="169"/>
    </location>
</feature>
<dbReference type="SMART" id="SM01190">
    <property type="entry name" value="EMP24_GP25L"/>
    <property type="match status" value="1"/>
</dbReference>
<dbReference type="HOGENOM" id="CLU_066963_2_1_1"/>
<evidence type="ECO:0000313" key="12">
    <source>
        <dbReference type="Proteomes" id="UP000054248"/>
    </source>
</evidence>
<keyword evidence="6" id="KW-0472">Membrane</keyword>
<keyword evidence="3 7" id="KW-0812">Transmembrane</keyword>
<organism evidence="11 12">
    <name type="scientific">Tulasnella calospora MUT 4182</name>
    <dbReference type="NCBI Taxonomy" id="1051891"/>
    <lineage>
        <taxon>Eukaryota</taxon>
        <taxon>Fungi</taxon>
        <taxon>Dikarya</taxon>
        <taxon>Basidiomycota</taxon>
        <taxon>Agaricomycotina</taxon>
        <taxon>Agaricomycetes</taxon>
        <taxon>Cantharellales</taxon>
        <taxon>Tulasnellaceae</taxon>
        <taxon>Tulasnella</taxon>
    </lineage>
</organism>
<sequence length="216" mass="25129">MLLSTRSLLALLLAFGLSANALHFYLDAGERRCFIEELPSDTVVEGHYRAQEWDNEGQAYMHHEKLGVQVNVEEVETGHTVVKTRGPPEGKFTFTSHEAGDHSICLGTNYTSGWFTSRHIRMYLDINVGASKHDQDHDRKHVNDVAQKLRDLNAKLEEIRREQQWQRERESDFRNLSEATNARAAWYTIFQIVVLLATCAWQMRHLTRFFEDRKVR</sequence>
<evidence type="ECO:0000256" key="8">
    <source>
        <dbReference type="SAM" id="Coils"/>
    </source>
</evidence>
<evidence type="ECO:0000256" key="7">
    <source>
        <dbReference type="RuleBase" id="RU003827"/>
    </source>
</evidence>
<dbReference type="Pfam" id="PF01105">
    <property type="entry name" value="EMP24_GP25L"/>
    <property type="match status" value="1"/>
</dbReference>
<comment type="subcellular location">
    <subcellularLocation>
        <location evidence="1 7">Membrane</location>
        <topology evidence="1 7">Single-pass type I membrane protein</topology>
    </subcellularLocation>
</comment>
<evidence type="ECO:0000256" key="4">
    <source>
        <dbReference type="ARBA" id="ARBA00022729"/>
    </source>
</evidence>
<reference evidence="11 12" key="1">
    <citation type="submission" date="2014-04" db="EMBL/GenBank/DDBJ databases">
        <authorList>
            <consortium name="DOE Joint Genome Institute"/>
            <person name="Kuo A."/>
            <person name="Girlanda M."/>
            <person name="Perotto S."/>
            <person name="Kohler A."/>
            <person name="Nagy L.G."/>
            <person name="Floudas D."/>
            <person name="Copeland A."/>
            <person name="Barry K.W."/>
            <person name="Cichocki N."/>
            <person name="Veneault-Fourrey C."/>
            <person name="LaButti K."/>
            <person name="Lindquist E.A."/>
            <person name="Lipzen A."/>
            <person name="Lundell T."/>
            <person name="Morin E."/>
            <person name="Murat C."/>
            <person name="Sun H."/>
            <person name="Tunlid A."/>
            <person name="Henrissat B."/>
            <person name="Grigoriev I.V."/>
            <person name="Hibbett D.S."/>
            <person name="Martin F."/>
            <person name="Nordberg H.P."/>
            <person name="Cantor M.N."/>
            <person name="Hua S.X."/>
        </authorList>
    </citation>
    <scope>NUCLEOTIDE SEQUENCE [LARGE SCALE GENOMIC DNA]</scope>
    <source>
        <strain evidence="11 12">MUT 4182</strain>
    </source>
</reference>
<dbReference type="GO" id="GO:0016020">
    <property type="term" value="C:membrane"/>
    <property type="evidence" value="ECO:0007669"/>
    <property type="project" value="UniProtKB-SubCell"/>
</dbReference>
<protein>
    <recommendedName>
        <fullName evidence="10">GOLD domain-containing protein</fullName>
    </recommendedName>
</protein>
<evidence type="ECO:0000313" key="11">
    <source>
        <dbReference type="EMBL" id="KIO26494.1"/>
    </source>
</evidence>
<dbReference type="InterPro" id="IPR015720">
    <property type="entry name" value="Emp24-like"/>
</dbReference>
<evidence type="ECO:0000256" key="2">
    <source>
        <dbReference type="ARBA" id="ARBA00007104"/>
    </source>
</evidence>
<accession>A0A0C3QJS4</accession>
<evidence type="ECO:0000259" key="10">
    <source>
        <dbReference type="PROSITE" id="PS50866"/>
    </source>
</evidence>
<keyword evidence="12" id="KW-1185">Reference proteome</keyword>
<keyword evidence="4 9" id="KW-0732">Signal</keyword>
<evidence type="ECO:0000256" key="6">
    <source>
        <dbReference type="ARBA" id="ARBA00023136"/>
    </source>
</evidence>
<keyword evidence="8" id="KW-0175">Coiled coil</keyword>
<gene>
    <name evidence="11" type="ORF">M407DRAFT_243705</name>
</gene>
<comment type="similarity">
    <text evidence="2 7">Belongs to the EMP24/GP25L family.</text>
</comment>
<feature type="signal peptide" evidence="9">
    <location>
        <begin position="1"/>
        <end position="21"/>
    </location>
</feature>
<proteinExistence type="inferred from homology"/>
<dbReference type="AlphaFoldDB" id="A0A0C3QJS4"/>
<evidence type="ECO:0000256" key="9">
    <source>
        <dbReference type="SAM" id="SignalP"/>
    </source>
</evidence>
<dbReference type="PROSITE" id="PS50866">
    <property type="entry name" value="GOLD"/>
    <property type="match status" value="1"/>
</dbReference>
<name>A0A0C3QJS4_9AGAM</name>
<evidence type="ECO:0000256" key="3">
    <source>
        <dbReference type="ARBA" id="ARBA00022692"/>
    </source>
</evidence>
<dbReference type="Proteomes" id="UP000054248">
    <property type="component" value="Unassembled WGS sequence"/>
</dbReference>
<feature type="domain" description="GOLD" evidence="10">
    <location>
        <begin position="31"/>
        <end position="128"/>
    </location>
</feature>
<dbReference type="STRING" id="1051891.A0A0C3QJS4"/>
<reference evidence="12" key="2">
    <citation type="submission" date="2015-01" db="EMBL/GenBank/DDBJ databases">
        <title>Evolutionary Origins and Diversification of the Mycorrhizal Mutualists.</title>
        <authorList>
            <consortium name="DOE Joint Genome Institute"/>
            <consortium name="Mycorrhizal Genomics Consortium"/>
            <person name="Kohler A."/>
            <person name="Kuo A."/>
            <person name="Nagy L.G."/>
            <person name="Floudas D."/>
            <person name="Copeland A."/>
            <person name="Barry K.W."/>
            <person name="Cichocki N."/>
            <person name="Veneault-Fourrey C."/>
            <person name="LaButti K."/>
            <person name="Lindquist E.A."/>
            <person name="Lipzen A."/>
            <person name="Lundell T."/>
            <person name="Morin E."/>
            <person name="Murat C."/>
            <person name="Riley R."/>
            <person name="Ohm R."/>
            <person name="Sun H."/>
            <person name="Tunlid A."/>
            <person name="Henrissat B."/>
            <person name="Grigoriev I.V."/>
            <person name="Hibbett D.S."/>
            <person name="Martin F."/>
        </authorList>
    </citation>
    <scope>NUCLEOTIDE SEQUENCE [LARGE SCALE GENOMIC DNA]</scope>
    <source>
        <strain evidence="12">MUT 4182</strain>
    </source>
</reference>
<dbReference type="OrthoDB" id="3427at2759"/>
<feature type="chain" id="PRO_5002177479" description="GOLD domain-containing protein" evidence="9">
    <location>
        <begin position="22"/>
        <end position="216"/>
    </location>
</feature>
<dbReference type="PANTHER" id="PTHR22811">
    <property type="entry name" value="TRANSMEMBRANE EMP24 DOMAIN-CONTAINING PROTEIN"/>
    <property type="match status" value="1"/>
</dbReference>
<dbReference type="EMBL" id="KN823023">
    <property type="protein sequence ID" value="KIO26494.1"/>
    <property type="molecule type" value="Genomic_DNA"/>
</dbReference>
<evidence type="ECO:0000256" key="1">
    <source>
        <dbReference type="ARBA" id="ARBA00004479"/>
    </source>
</evidence>
<keyword evidence="5" id="KW-1133">Transmembrane helix</keyword>
<evidence type="ECO:0000256" key="5">
    <source>
        <dbReference type="ARBA" id="ARBA00022989"/>
    </source>
</evidence>
<dbReference type="InterPro" id="IPR009038">
    <property type="entry name" value="GOLD_dom"/>
</dbReference>